<dbReference type="PANTHER" id="PTHR42781">
    <property type="entry name" value="SPERMIDINE/PUTRESCINE IMPORT ATP-BINDING PROTEIN POTA"/>
    <property type="match status" value="1"/>
</dbReference>
<evidence type="ECO:0000313" key="5">
    <source>
        <dbReference type="EMBL" id="TGJ75445.1"/>
    </source>
</evidence>
<proteinExistence type="predicted"/>
<evidence type="ECO:0000256" key="1">
    <source>
        <dbReference type="ARBA" id="ARBA00022448"/>
    </source>
</evidence>
<evidence type="ECO:0000259" key="4">
    <source>
        <dbReference type="PROSITE" id="PS50893"/>
    </source>
</evidence>
<sequence length="215" mass="24103">MMGKCKLEIINLTKTYNDKNIFDHFSLTLPEKGTVCLYGPSGCGKTTLLNCIAGLEPYDSGVIAGVEKRKIAYLFQENRLLPWISAAENIAAVLRGNEIQNREEARIWMRLVGLEGEEDKLPAQLSGGMKRRVAIARVLAYGGDLFLLDEPFRGLDPESKEQMISLIKQRTNDALKILVTHDKQEAEILADITYILSGPPVKIDKKIERNLQEVM</sequence>
<keyword evidence="6" id="KW-1185">Reference proteome</keyword>
<evidence type="ECO:0000313" key="6">
    <source>
        <dbReference type="Proteomes" id="UP000297714"/>
    </source>
</evidence>
<dbReference type="InterPro" id="IPR003439">
    <property type="entry name" value="ABC_transporter-like_ATP-bd"/>
</dbReference>
<dbReference type="SUPFAM" id="SSF52540">
    <property type="entry name" value="P-loop containing nucleoside triphosphate hydrolases"/>
    <property type="match status" value="1"/>
</dbReference>
<reference evidence="5 6" key="1">
    <citation type="submission" date="2019-04" db="EMBL/GenBank/DDBJ databases">
        <authorList>
            <person name="Poehlein A."/>
            <person name="Bengelsdorf F.R."/>
            <person name="Duerre P."/>
            <person name="Daniel R."/>
        </authorList>
    </citation>
    <scope>NUCLEOTIDE SEQUENCE [LARGE SCALE GENOMIC DNA]</scope>
    <source>
        <strain evidence="5 6">BS-1</strain>
    </source>
</reference>
<dbReference type="Gene3D" id="3.40.50.300">
    <property type="entry name" value="P-loop containing nucleotide triphosphate hydrolases"/>
    <property type="match status" value="1"/>
</dbReference>
<dbReference type="GO" id="GO:0005524">
    <property type="term" value="F:ATP binding"/>
    <property type="evidence" value="ECO:0007669"/>
    <property type="project" value="UniProtKB-KW"/>
</dbReference>
<dbReference type="AlphaFoldDB" id="A0A4Z0Y7D1"/>
<dbReference type="Proteomes" id="UP000297714">
    <property type="component" value="Unassembled WGS sequence"/>
</dbReference>
<feature type="domain" description="ABC transporter" evidence="4">
    <location>
        <begin position="7"/>
        <end position="214"/>
    </location>
</feature>
<name>A0A4Z0Y7D1_9FIRM</name>
<dbReference type="InterPro" id="IPR003593">
    <property type="entry name" value="AAA+_ATPase"/>
</dbReference>
<dbReference type="PROSITE" id="PS00211">
    <property type="entry name" value="ABC_TRANSPORTER_1"/>
    <property type="match status" value="1"/>
</dbReference>
<evidence type="ECO:0000256" key="2">
    <source>
        <dbReference type="ARBA" id="ARBA00022741"/>
    </source>
</evidence>
<dbReference type="InterPro" id="IPR050093">
    <property type="entry name" value="ABC_SmlMolc_Importer"/>
</dbReference>
<dbReference type="PANTHER" id="PTHR42781:SF8">
    <property type="entry name" value="BICARBONATE TRANSPORT ATP-BINDING PROTEIN CMPC"/>
    <property type="match status" value="1"/>
</dbReference>
<dbReference type="EMBL" id="SRMQ01000017">
    <property type="protein sequence ID" value="TGJ75445.1"/>
    <property type="molecule type" value="Genomic_DNA"/>
</dbReference>
<accession>A0A4Z0Y7D1</accession>
<gene>
    <name evidence="5" type="primary">tauB</name>
    <name evidence="5" type="ORF">CAGA_23940</name>
</gene>
<dbReference type="InterPro" id="IPR027417">
    <property type="entry name" value="P-loop_NTPase"/>
</dbReference>
<protein>
    <submittedName>
        <fullName evidence="5">Taurine import ATP-binding protein TauB</fullName>
    </submittedName>
</protein>
<keyword evidence="1" id="KW-0813">Transport</keyword>
<keyword evidence="2" id="KW-0547">Nucleotide-binding</keyword>
<dbReference type="GO" id="GO:0016887">
    <property type="term" value="F:ATP hydrolysis activity"/>
    <property type="evidence" value="ECO:0007669"/>
    <property type="project" value="InterPro"/>
</dbReference>
<dbReference type="InterPro" id="IPR017871">
    <property type="entry name" value="ABC_transporter-like_CS"/>
</dbReference>
<keyword evidence="3 5" id="KW-0067">ATP-binding</keyword>
<dbReference type="SMART" id="SM00382">
    <property type="entry name" value="AAA"/>
    <property type="match status" value="1"/>
</dbReference>
<organism evidence="5 6">
    <name type="scientific">Caproiciproducens galactitolivorans</name>
    <dbReference type="NCBI Taxonomy" id="642589"/>
    <lineage>
        <taxon>Bacteria</taxon>
        <taxon>Bacillati</taxon>
        <taxon>Bacillota</taxon>
        <taxon>Clostridia</taxon>
        <taxon>Eubacteriales</taxon>
        <taxon>Acutalibacteraceae</taxon>
        <taxon>Caproiciproducens</taxon>
    </lineage>
</organism>
<dbReference type="PROSITE" id="PS50893">
    <property type="entry name" value="ABC_TRANSPORTER_2"/>
    <property type="match status" value="1"/>
</dbReference>
<comment type="caution">
    <text evidence="5">The sequence shown here is derived from an EMBL/GenBank/DDBJ whole genome shotgun (WGS) entry which is preliminary data.</text>
</comment>
<dbReference type="Pfam" id="PF00005">
    <property type="entry name" value="ABC_tran"/>
    <property type="match status" value="1"/>
</dbReference>
<evidence type="ECO:0000256" key="3">
    <source>
        <dbReference type="ARBA" id="ARBA00022840"/>
    </source>
</evidence>